<evidence type="ECO:0000313" key="3">
    <source>
        <dbReference type="Proteomes" id="UP000042997"/>
    </source>
</evidence>
<dbReference type="EMBL" id="CCSD01000097">
    <property type="protein sequence ID" value="CDZ91335.1"/>
    <property type="molecule type" value="Genomic_DNA"/>
</dbReference>
<evidence type="ECO:0000313" key="2">
    <source>
        <dbReference type="EMBL" id="CDZ91335.1"/>
    </source>
</evidence>
<dbReference type="InterPro" id="IPR029455">
    <property type="entry name" value="GHL15"/>
</dbReference>
<feature type="region of interest" description="Disordered" evidence="1">
    <location>
        <begin position="1"/>
        <end position="21"/>
    </location>
</feature>
<name>A0A098BSZ6_9NOCA</name>
<protein>
    <submittedName>
        <fullName evidence="2">Uncharacterized protein</fullName>
    </submittedName>
</protein>
<dbReference type="Proteomes" id="UP000042997">
    <property type="component" value="Unassembled WGS sequence"/>
</dbReference>
<dbReference type="RefSeq" id="WP_230831638.1">
    <property type="nucleotide sequence ID" value="NZ_CP023714.1"/>
</dbReference>
<dbReference type="Pfam" id="PF14885">
    <property type="entry name" value="GHL15"/>
    <property type="match status" value="1"/>
</dbReference>
<gene>
    <name evidence="2" type="ORF">RHRU231_820105</name>
</gene>
<dbReference type="AlphaFoldDB" id="A0A098BSZ6"/>
<feature type="compositionally biased region" description="Basic and acidic residues" evidence="1">
    <location>
        <begin position="7"/>
        <end position="21"/>
    </location>
</feature>
<reference evidence="2 3" key="1">
    <citation type="journal article" date="2014" name="Genome Announc.">
        <title>Draft Genome Sequence of Propane- and Butane-Oxidizing Actinobacterium Rhodococcus ruber IEGM 231.</title>
        <authorList>
            <person name="Ivshina I.B."/>
            <person name="Kuyukina M.S."/>
            <person name="Krivoruchko A.V."/>
            <person name="Barbe V."/>
            <person name="Fischer C."/>
        </authorList>
    </citation>
    <scope>NUCLEOTIDE SEQUENCE [LARGE SCALE GENOMIC DNA]</scope>
</reference>
<evidence type="ECO:0000256" key="1">
    <source>
        <dbReference type="SAM" id="MobiDB-lite"/>
    </source>
</evidence>
<accession>A0A098BSZ6</accession>
<organism evidence="2 3">
    <name type="scientific">Rhodococcus ruber</name>
    <dbReference type="NCBI Taxonomy" id="1830"/>
    <lineage>
        <taxon>Bacteria</taxon>
        <taxon>Bacillati</taxon>
        <taxon>Actinomycetota</taxon>
        <taxon>Actinomycetes</taxon>
        <taxon>Mycobacteriales</taxon>
        <taxon>Nocardiaceae</taxon>
        <taxon>Rhodococcus</taxon>
    </lineage>
</organism>
<proteinExistence type="predicted"/>
<dbReference type="GeneID" id="66834719"/>
<sequence>MSPLEISLRRTDDNRHPPWKSEHVIGSTMWQRRVQRSCVTLAVALLASVAGCSTSDGVPPPVPSDAGLLTFPRTATYFLFQHDLPTAQELAQYDVVVIDNEWGHRMPRDFFDDVRAANPRTRLLAYVNLIDHPDRLGSEEYWRNRYRLWQFDSHGESQFPDEWLAKRADGTVVSEWPDTSMSNLTDQGPRVDGLSFGRYAADWVVDTVWSQGVWDGIFLDVWGDRIYSADSDRWDIDRNGTDEADAQIYGEDMPWGRGIEEAERIMRDRMPTALLVANGDRTLRDRQLDGRAWENFADPRAERDPRFDIEQYIRLTARGDHREPGLAMTINKLGPQPSSERELTRARFFLTATLLQDGYWAPMGSDYGEPAYIDEMDGGGLGSGYLGDPIAPNPTLAHVEAQYSGTAGIGMVAPNVFRRDFDHGIVLVNSSDEPATVALGGTFRHLTGTADPETNDGSTTDRVTIRSYSGVVLLRNSQ</sequence>